<dbReference type="Proteomes" id="UP000306562">
    <property type="component" value="Chromosome"/>
</dbReference>
<dbReference type="AlphaFoldDB" id="A0AAX3I772"/>
<organism evidence="1 2">
    <name type="scientific">Pseudomonas synxantha</name>
    <dbReference type="NCBI Taxonomy" id="47883"/>
    <lineage>
        <taxon>Bacteria</taxon>
        <taxon>Pseudomonadati</taxon>
        <taxon>Pseudomonadota</taxon>
        <taxon>Gammaproteobacteria</taxon>
        <taxon>Pseudomonadales</taxon>
        <taxon>Pseudomonadaceae</taxon>
        <taxon>Pseudomonas</taxon>
    </lineage>
</organism>
<reference evidence="1 2" key="1">
    <citation type="submission" date="2019-05" db="EMBL/GenBank/DDBJ databases">
        <authorList>
            <consortium name="Pathogen Informatics"/>
        </authorList>
    </citation>
    <scope>NUCLEOTIDE SEQUENCE [LARGE SCALE GENOMIC DNA]</scope>
    <source>
        <strain evidence="1 2">NCTC10696</strain>
    </source>
</reference>
<name>A0AAX3I772_9PSED</name>
<proteinExistence type="predicted"/>
<gene>
    <name evidence="1" type="ORF">NCTC10696_02407</name>
</gene>
<evidence type="ECO:0008006" key="3">
    <source>
        <dbReference type="Google" id="ProtNLM"/>
    </source>
</evidence>
<accession>A0AAX3I772</accession>
<evidence type="ECO:0000313" key="2">
    <source>
        <dbReference type="Proteomes" id="UP000306562"/>
    </source>
</evidence>
<protein>
    <recommendedName>
        <fullName evidence="3">Threonine synthase</fullName>
    </recommendedName>
</protein>
<dbReference type="EMBL" id="LR590482">
    <property type="protein sequence ID" value="VTQ98522.1"/>
    <property type="molecule type" value="Genomic_DNA"/>
</dbReference>
<sequence>MGEGACPNAGSASINVYWADAFARKPPPTFDQQCNGYSAQIRLKVPVFLRMFCRVSCTSAISAAAVV</sequence>
<evidence type="ECO:0000313" key="1">
    <source>
        <dbReference type="EMBL" id="VTQ98522.1"/>
    </source>
</evidence>